<organism evidence="1 2">
    <name type="scientific">Moritella marina ATCC 15381</name>
    <dbReference type="NCBI Taxonomy" id="1202962"/>
    <lineage>
        <taxon>Bacteria</taxon>
        <taxon>Pseudomonadati</taxon>
        <taxon>Pseudomonadota</taxon>
        <taxon>Gammaproteobacteria</taxon>
        <taxon>Alteromonadales</taxon>
        <taxon>Moritellaceae</taxon>
        <taxon>Moritella</taxon>
    </lineage>
</organism>
<reference evidence="1 2" key="1">
    <citation type="submission" date="2019-09" db="EMBL/GenBank/DDBJ databases">
        <title>Hybrid Assembly of the complete Genome of the Deep-Sea Bacterium Moritella marina from long Nanopore and Illumina reads.</title>
        <authorList>
            <person name="Magin S."/>
            <person name="Georgoulis A."/>
            <person name="Papadimitriou K."/>
            <person name="Iliakis G."/>
            <person name="Vorgias C.E."/>
        </authorList>
    </citation>
    <scope>NUCLEOTIDE SEQUENCE [LARGE SCALE GENOMIC DNA]</scope>
    <source>
        <strain evidence="1 2">MP-1</strain>
    </source>
</reference>
<dbReference type="OrthoDB" id="6401006at2"/>
<proteinExistence type="predicted"/>
<gene>
    <name evidence="1" type="ORF">FR932_03050</name>
</gene>
<evidence type="ECO:0008006" key="3">
    <source>
        <dbReference type="Google" id="ProtNLM"/>
    </source>
</evidence>
<dbReference type="PROSITE" id="PS51257">
    <property type="entry name" value="PROKAR_LIPOPROTEIN"/>
    <property type="match status" value="1"/>
</dbReference>
<evidence type="ECO:0000313" key="1">
    <source>
        <dbReference type="EMBL" id="QFI36887.1"/>
    </source>
</evidence>
<protein>
    <recommendedName>
        <fullName evidence="3">Lipoprotein</fullName>
    </recommendedName>
</protein>
<evidence type="ECO:0000313" key="2">
    <source>
        <dbReference type="Proteomes" id="UP000327424"/>
    </source>
</evidence>
<dbReference type="Proteomes" id="UP000327424">
    <property type="component" value="Chromosome"/>
</dbReference>
<dbReference type="RefSeq" id="WP_019443081.1">
    <property type="nucleotide sequence ID" value="NZ_ALOE01000039.1"/>
</dbReference>
<sequence length="102" mass="10465">MYKIIAVVLFAGTLAGCETSSQAYSMAKQGADAFTCPEITKAFSAYEADRESASALTVIAPLISADAGALTQTGLTTTDAYYAQAKASSNTALLLKGCSPII</sequence>
<dbReference type="EMBL" id="CP044399">
    <property type="protein sequence ID" value="QFI36887.1"/>
    <property type="molecule type" value="Genomic_DNA"/>
</dbReference>
<name>A0A5J6WFY9_MORMI</name>
<dbReference type="KEGG" id="mmaa:FR932_03050"/>
<dbReference type="AlphaFoldDB" id="A0A5J6WFY9"/>
<keyword evidence="2" id="KW-1185">Reference proteome</keyword>
<accession>A0A5J6WFY9</accession>